<comment type="caution">
    <text evidence="4">The sequence shown here is derived from an EMBL/GenBank/DDBJ whole genome shotgun (WGS) entry which is preliminary data.</text>
</comment>
<reference evidence="4 5" key="1">
    <citation type="journal article" date="2021" name="Int. J. Syst. Evol. Microbiol.">
        <title>Reticulibacter mediterranei gen. nov., sp. nov., within the new family Reticulibacteraceae fam. nov., and Ktedonospora formicarum gen. nov., sp. nov., Ktedonobacter robiniae sp. nov., Dictyobacter formicarum sp. nov. and Dictyobacter arantiisoli sp. nov., belonging to the class Ktedonobacteria.</title>
        <authorList>
            <person name="Yabe S."/>
            <person name="Zheng Y."/>
            <person name="Wang C.M."/>
            <person name="Sakai Y."/>
            <person name="Abe K."/>
            <person name="Yokota A."/>
            <person name="Donadio S."/>
            <person name="Cavaletti L."/>
            <person name="Monciardini P."/>
        </authorList>
    </citation>
    <scope>NUCLEOTIDE SEQUENCE [LARGE SCALE GENOMIC DNA]</scope>
    <source>
        <strain evidence="4 5">SOSP1-9</strain>
    </source>
</reference>
<evidence type="ECO:0000259" key="3">
    <source>
        <dbReference type="PROSITE" id="PS51898"/>
    </source>
</evidence>
<keyword evidence="5" id="KW-1185">Reference proteome</keyword>
<dbReference type="Pfam" id="PF00589">
    <property type="entry name" value="Phage_integrase"/>
    <property type="match status" value="1"/>
</dbReference>
<gene>
    <name evidence="4" type="ORF">KSZ_40670</name>
</gene>
<dbReference type="CDD" id="cd00397">
    <property type="entry name" value="DNA_BRE_C"/>
    <property type="match status" value="1"/>
</dbReference>
<name>A0ABQ3VK63_9CHLR</name>
<feature type="domain" description="Tyr recombinase" evidence="3">
    <location>
        <begin position="133"/>
        <end position="342"/>
    </location>
</feature>
<dbReference type="PROSITE" id="PS51898">
    <property type="entry name" value="TYR_RECOMBINASE"/>
    <property type="match status" value="1"/>
</dbReference>
<proteinExistence type="predicted"/>
<dbReference type="InterPro" id="IPR013762">
    <property type="entry name" value="Integrase-like_cat_sf"/>
</dbReference>
<evidence type="ECO:0000313" key="5">
    <source>
        <dbReference type="Proteomes" id="UP000635565"/>
    </source>
</evidence>
<protein>
    <recommendedName>
        <fullName evidence="3">Tyr recombinase domain-containing protein</fullName>
    </recommendedName>
</protein>
<evidence type="ECO:0000256" key="2">
    <source>
        <dbReference type="SAM" id="Coils"/>
    </source>
</evidence>
<keyword evidence="2" id="KW-0175">Coiled coil</keyword>
<dbReference type="InterPro" id="IPR002104">
    <property type="entry name" value="Integrase_catalytic"/>
</dbReference>
<evidence type="ECO:0000313" key="4">
    <source>
        <dbReference type="EMBL" id="GHO86061.1"/>
    </source>
</evidence>
<dbReference type="Proteomes" id="UP000635565">
    <property type="component" value="Unassembled WGS sequence"/>
</dbReference>
<dbReference type="InterPro" id="IPR011010">
    <property type="entry name" value="DNA_brk_join_enz"/>
</dbReference>
<dbReference type="SUPFAM" id="SSF56349">
    <property type="entry name" value="DNA breaking-rejoining enzymes"/>
    <property type="match status" value="1"/>
</dbReference>
<organism evidence="4 5">
    <name type="scientific">Dictyobacter formicarum</name>
    <dbReference type="NCBI Taxonomy" id="2778368"/>
    <lineage>
        <taxon>Bacteria</taxon>
        <taxon>Bacillati</taxon>
        <taxon>Chloroflexota</taxon>
        <taxon>Ktedonobacteria</taxon>
        <taxon>Ktedonobacterales</taxon>
        <taxon>Dictyobacteraceae</taxon>
        <taxon>Dictyobacter</taxon>
    </lineage>
</organism>
<feature type="coiled-coil region" evidence="2">
    <location>
        <begin position="422"/>
        <end position="469"/>
    </location>
</feature>
<sequence length="484" mass="56413">MRRFKSDYPKHRPPAAYEVDFTWITNHQLREQIKCYFRCRLPKWEAYTFTVIIRALKPVLMLLPPDVHMGTVERSHIEALLPETAQLSEYQASRGLWDLKSMVEYMATSPSWTGPRPPRFLIWKEDIPGMPETLPRPVPPDVLDQLDLLLEQAVQAIQHNQSFARLSPTLWDAILILRYTGMRAEDLCHLKAPDEHGRNGCLDQDSDGYWWIRIYHQYNKMKRDHRIPTKLTDGVVDAIHRQRERTNHLPDHFGEHYLFRTETGILSRGTVDTALKRLAPLLKHEDQPYAISPHQFRHSVATDMIETGVDIYTVKEFLGHKSLAMTEKYIKVYLKSLKAKYDAYRVKKQHTYASEMIENQVQVKQHEGEVDGGWVEGKVGKLYLSPLPDGAGNCAHLPMHDPCPDVPHCPTCPKLRATKRHLLMWENKVKNLRLTVEALRANLLYDRARKKHEQELEHAEKVVETIQREGFWDGRIHNNQTNKN</sequence>
<dbReference type="PANTHER" id="PTHR30349">
    <property type="entry name" value="PHAGE INTEGRASE-RELATED"/>
    <property type="match status" value="1"/>
</dbReference>
<dbReference type="InterPro" id="IPR050090">
    <property type="entry name" value="Tyrosine_recombinase_XerCD"/>
</dbReference>
<accession>A0ABQ3VK63</accession>
<dbReference type="Gene3D" id="1.10.443.10">
    <property type="entry name" value="Intergrase catalytic core"/>
    <property type="match status" value="1"/>
</dbReference>
<keyword evidence="1" id="KW-0233">DNA recombination</keyword>
<dbReference type="EMBL" id="BNJJ01000011">
    <property type="protein sequence ID" value="GHO86061.1"/>
    <property type="molecule type" value="Genomic_DNA"/>
</dbReference>
<evidence type="ECO:0000256" key="1">
    <source>
        <dbReference type="ARBA" id="ARBA00023172"/>
    </source>
</evidence>